<dbReference type="PROSITE" id="PS51161">
    <property type="entry name" value="ATP_CONE"/>
    <property type="match status" value="1"/>
</dbReference>
<dbReference type="InterPro" id="IPR012833">
    <property type="entry name" value="NrdD"/>
</dbReference>
<dbReference type="Gene3D" id="3.20.70.20">
    <property type="match status" value="1"/>
</dbReference>
<dbReference type="InterPro" id="IPR005144">
    <property type="entry name" value="ATP-cone_dom"/>
</dbReference>
<dbReference type="PANTHER" id="PTHR21075:SF0">
    <property type="entry name" value="ANAEROBIC RIBONUCLEOSIDE-TRIPHOSPHATE REDUCTASE"/>
    <property type="match status" value="1"/>
</dbReference>
<keyword evidence="9" id="KW-1185">Reference proteome</keyword>
<reference evidence="8" key="1">
    <citation type="submission" date="2013-05" db="EMBL/GenBank/DDBJ databases">
        <title>The Genome Sequence of Fusobacterium sp. 2_1_31.</title>
        <authorList>
            <consortium name="The Broad Institute Genomics Platform"/>
            <person name="Earl A."/>
            <person name="Ward D."/>
            <person name="Feldgarden M."/>
            <person name="Gevers D."/>
            <person name="Ambrose C."/>
            <person name="Strauss J."/>
            <person name="Allen-Vercoe E."/>
            <person name="Walker B."/>
            <person name="Young S."/>
            <person name="Zeng Q."/>
            <person name="Gargeya S."/>
            <person name="Fitzgerald M."/>
            <person name="Haas B."/>
            <person name="Abouelleil A."/>
            <person name="Allen A.W."/>
            <person name="Alvarado L."/>
            <person name="Arachchi H.M."/>
            <person name="Berlin A.M."/>
            <person name="Chapman S.B."/>
            <person name="Gainer-Dewar J."/>
            <person name="Goldberg J."/>
            <person name="Griggs A."/>
            <person name="Gujja S."/>
            <person name="Hansen M."/>
            <person name="Howarth C."/>
            <person name="Imamovic A."/>
            <person name="Ireland A."/>
            <person name="Larimer J."/>
            <person name="McCowan C."/>
            <person name="Murphy C."/>
            <person name="Pearson M."/>
            <person name="Poon T.W."/>
            <person name="Priest M."/>
            <person name="Roberts A."/>
            <person name="Saif S."/>
            <person name="Shea T."/>
            <person name="Sisk P."/>
            <person name="Sykes S."/>
            <person name="Wortman J."/>
            <person name="Nusbaum C."/>
            <person name="Birren B."/>
        </authorList>
    </citation>
    <scope>NUCLEOTIDE SEQUENCE [LARGE SCALE GENOMIC DNA]</scope>
    <source>
        <strain evidence="8">2_1_31</strain>
    </source>
</reference>
<feature type="modified residue" description="Glycine radical" evidence="5">
    <location>
        <position position="706"/>
    </location>
</feature>
<name>A0ABR4WNZ7_9FUSO</name>
<evidence type="ECO:0000313" key="9">
    <source>
        <dbReference type="Proteomes" id="UP000003301"/>
    </source>
</evidence>
<keyword evidence="2 5" id="KW-0556">Organic radical</keyword>
<accession>A0ABR4WNZ7</accession>
<dbReference type="PROSITE" id="PS51149">
    <property type="entry name" value="GLY_RADICAL_2"/>
    <property type="match status" value="1"/>
</dbReference>
<dbReference type="PANTHER" id="PTHR21075">
    <property type="entry name" value="ANAEROBIC RIBONUCLEOSIDE-TRIPHOSPHATE REDUCTASE"/>
    <property type="match status" value="1"/>
</dbReference>
<gene>
    <name evidence="8" type="ORF">FSAG_000224</name>
</gene>
<keyword evidence="1 4" id="KW-0547">Nucleotide-binding</keyword>
<dbReference type="Proteomes" id="UP000003301">
    <property type="component" value="Unassembled WGS sequence"/>
</dbReference>
<evidence type="ECO:0000256" key="4">
    <source>
        <dbReference type="PROSITE-ProRule" id="PRU00492"/>
    </source>
</evidence>
<feature type="domain" description="ATP-cone" evidence="7">
    <location>
        <begin position="5"/>
        <end position="93"/>
    </location>
</feature>
<evidence type="ECO:0000256" key="1">
    <source>
        <dbReference type="ARBA" id="ARBA00022741"/>
    </source>
</evidence>
<dbReference type="CDD" id="cd01675">
    <property type="entry name" value="RNR_III"/>
    <property type="match status" value="1"/>
</dbReference>
<organism evidence="8 9">
    <name type="scientific">Fusobacterium periodonticum 2_1_31</name>
    <dbReference type="NCBI Taxonomy" id="469599"/>
    <lineage>
        <taxon>Bacteria</taxon>
        <taxon>Fusobacteriati</taxon>
        <taxon>Fusobacteriota</taxon>
        <taxon>Fusobacteriia</taxon>
        <taxon>Fusobacteriales</taxon>
        <taxon>Fusobacteriaceae</taxon>
        <taxon>Fusobacterium</taxon>
    </lineage>
</organism>
<dbReference type="NCBIfam" id="TIGR02487">
    <property type="entry name" value="NrdD"/>
    <property type="match status" value="1"/>
</dbReference>
<dbReference type="InterPro" id="IPR001150">
    <property type="entry name" value="Gly_radical"/>
</dbReference>
<feature type="domain" description="Glycine radical" evidence="6">
    <location>
        <begin position="607"/>
        <end position="731"/>
    </location>
</feature>
<dbReference type="NCBIfam" id="NF006732">
    <property type="entry name" value="PRK09263.1"/>
    <property type="match status" value="1"/>
</dbReference>
<evidence type="ECO:0000259" key="6">
    <source>
        <dbReference type="PROSITE" id="PS51149"/>
    </source>
</evidence>
<dbReference type="EMBL" id="ACDC03000006">
    <property type="protein sequence ID" value="KGE63616.1"/>
    <property type="molecule type" value="Genomic_DNA"/>
</dbReference>
<protein>
    <submittedName>
        <fullName evidence="8">Anaerobic ribonucleoside-triphosphate reductase</fullName>
    </submittedName>
</protein>
<proteinExistence type="predicted"/>
<evidence type="ECO:0000256" key="5">
    <source>
        <dbReference type="PROSITE-ProRule" id="PRU00493"/>
    </source>
</evidence>
<evidence type="ECO:0000259" key="7">
    <source>
        <dbReference type="PROSITE" id="PS51161"/>
    </source>
</evidence>
<evidence type="ECO:0000256" key="2">
    <source>
        <dbReference type="ARBA" id="ARBA00022818"/>
    </source>
</evidence>
<evidence type="ECO:0000313" key="8">
    <source>
        <dbReference type="EMBL" id="KGE63616.1"/>
    </source>
</evidence>
<dbReference type="SUPFAM" id="SSF51998">
    <property type="entry name" value="PFL-like glycyl radical enzymes"/>
    <property type="match status" value="1"/>
</dbReference>
<evidence type="ECO:0000256" key="3">
    <source>
        <dbReference type="ARBA" id="ARBA00022840"/>
    </source>
</evidence>
<dbReference type="Pfam" id="PF13597">
    <property type="entry name" value="NRDD"/>
    <property type="match status" value="1"/>
</dbReference>
<keyword evidence="3 4" id="KW-0067">ATP-binding</keyword>
<dbReference type="Pfam" id="PF03477">
    <property type="entry name" value="ATP-cone"/>
    <property type="match status" value="1"/>
</dbReference>
<comment type="caution">
    <text evidence="8">The sequence shown here is derived from an EMBL/GenBank/DDBJ whole genome shotgun (WGS) entry which is preliminary data.</text>
</comment>
<sequence>MSFMKRVIKRDGSVVEFSKDRIINAISKTFIQASREPNMKLIEKIATQVEELPSKVLSVEEIQDIVVKKLMASSEKDIAMSYQSYRTLKAEIRDREKGIYRQISELVDASNEKLLSENANKDAKTISVQRDLLAGISSRDYYLNKIVPEHIKLAHIKGEIHLHDLDYLLFRETNCELVNIETMLRGGCNIGNAKMLEPNSVDVAVGHIVQIIASVSSNTYGGCSIPYLDRALVRYIKKTFKKHFLRGAKYIDDLKEEEIEELKKEDLEYSNQFIKNKYPKTYEYSVDMTEESVKQAMQGLEYEINSLSTVNGQTPFTTIGIGTETSWEGRLVQKYVLKTRMAGFGAKKETAIFPKIVYAMCEGLNLNEEDPNWDISQLAFECMTKSIYPDILFITDEQLKNETVVYPMGCRAFLSPWKDENGKEKYAGRFNIGATSINLPRIAIKNRGNEEGFYKELDRILEICKDNCLFRAKYLENTVAEMAPILWMSGALAEKNQKDTIKDLIWGGYSTVSIGYIGLSEVSQLLYGKDFSESEEVYEKTFNILKYMADKVLEYKQKYNLGFALYGTPSESLCDRFARVDKQEFGDIKGITDKGYYDNSFHVSSRINISPFEKLRLEALGHKYSAGGHISYIETDSLTKNLEAIPEILKYAKMVGIHYMGINQPVDKCHICGYKGEFTATKEGFTCPQCGNHDSNEMSVIRRVCGYLSQPNARPFNKGKQEEIMHRVKHN</sequence>